<feature type="non-terminal residue" evidence="1">
    <location>
        <position position="135"/>
    </location>
</feature>
<dbReference type="AlphaFoldDB" id="X0XZV4"/>
<gene>
    <name evidence="1" type="ORF">S01H1_84327</name>
</gene>
<dbReference type="PANTHER" id="PTHR47618">
    <property type="entry name" value="BIFUNCTIONAL OLIGORIBONUCLEASE AND PAP PHOSPHATASE NRNA"/>
    <property type="match status" value="1"/>
</dbReference>
<protein>
    <submittedName>
        <fullName evidence="1">Uncharacterized protein</fullName>
    </submittedName>
</protein>
<dbReference type="EMBL" id="BARS01057539">
    <property type="protein sequence ID" value="GAG42073.1"/>
    <property type="molecule type" value="Genomic_DNA"/>
</dbReference>
<evidence type="ECO:0000313" key="1">
    <source>
        <dbReference type="EMBL" id="GAG42073.1"/>
    </source>
</evidence>
<dbReference type="Gene3D" id="3.90.1640.10">
    <property type="entry name" value="inorganic pyrophosphatase (n-terminal core)"/>
    <property type="match status" value="1"/>
</dbReference>
<dbReference type="InterPro" id="IPR038763">
    <property type="entry name" value="DHH_sf"/>
</dbReference>
<organism evidence="1">
    <name type="scientific">marine sediment metagenome</name>
    <dbReference type="NCBI Taxonomy" id="412755"/>
    <lineage>
        <taxon>unclassified sequences</taxon>
        <taxon>metagenomes</taxon>
        <taxon>ecological metagenomes</taxon>
    </lineage>
</organism>
<dbReference type="Gene3D" id="3.10.310.30">
    <property type="match status" value="1"/>
</dbReference>
<reference evidence="1" key="1">
    <citation type="journal article" date="2014" name="Front. Microbiol.">
        <title>High frequency of phylogenetically diverse reductive dehalogenase-homologous genes in deep subseafloor sedimentary metagenomes.</title>
        <authorList>
            <person name="Kawai M."/>
            <person name="Futagami T."/>
            <person name="Toyoda A."/>
            <person name="Takaki Y."/>
            <person name="Nishi S."/>
            <person name="Hori S."/>
            <person name="Arai W."/>
            <person name="Tsubouchi T."/>
            <person name="Morono Y."/>
            <person name="Uchiyama I."/>
            <person name="Ito T."/>
            <person name="Fujiyama A."/>
            <person name="Inagaki F."/>
            <person name="Takami H."/>
        </authorList>
    </citation>
    <scope>NUCLEOTIDE SEQUENCE</scope>
    <source>
        <strain evidence="1">Expedition CK06-06</strain>
    </source>
</reference>
<dbReference type="PANTHER" id="PTHR47618:SF1">
    <property type="entry name" value="BIFUNCTIONAL OLIGORIBONUCLEASE AND PAP PHOSPHATASE NRNA"/>
    <property type="match status" value="1"/>
</dbReference>
<comment type="caution">
    <text evidence="1">The sequence shown here is derived from an EMBL/GenBank/DDBJ whole genome shotgun (WGS) entry which is preliminary data.</text>
</comment>
<sequence length="135" mass="14634">AALATDTGWFRFASTTSQTLRLAGRLVDAGAVPDRLYQQLYEDETLARLQLIGRTIARTRTELDGRLIHTWIESADFEATGALPHNSEDVINMTLSVGGTEAAVILVEQATGGCKVSFRSRCSLDCSRVAEQFGG</sequence>
<dbReference type="SUPFAM" id="SSF64182">
    <property type="entry name" value="DHH phosphoesterases"/>
    <property type="match status" value="1"/>
</dbReference>
<accession>X0XZV4</accession>
<name>X0XZV4_9ZZZZ</name>
<proteinExistence type="predicted"/>
<dbReference type="InterPro" id="IPR051319">
    <property type="entry name" value="Oligoribo/pAp-PDE_c-di-AMP_PDE"/>
</dbReference>
<feature type="non-terminal residue" evidence="1">
    <location>
        <position position="1"/>
    </location>
</feature>